<dbReference type="EMBL" id="JABEYC010000260">
    <property type="protein sequence ID" value="KAF4980044.1"/>
    <property type="molecule type" value="Genomic_DNA"/>
</dbReference>
<gene>
    <name evidence="3" type="ORF">FZEAL_3906</name>
</gene>
<dbReference type="OrthoDB" id="5031571at2759"/>
<name>A0A8H4UMY2_9HYPO</name>
<evidence type="ECO:0000256" key="2">
    <source>
        <dbReference type="SAM" id="SignalP"/>
    </source>
</evidence>
<feature type="signal peptide" evidence="2">
    <location>
        <begin position="1"/>
        <end position="19"/>
    </location>
</feature>
<proteinExistence type="predicted"/>
<protein>
    <recommendedName>
        <fullName evidence="5">Hydrophobin</fullName>
    </recommendedName>
</protein>
<evidence type="ECO:0000256" key="1">
    <source>
        <dbReference type="SAM" id="MobiDB-lite"/>
    </source>
</evidence>
<reference evidence="3" key="1">
    <citation type="journal article" date="2020" name="BMC Genomics">
        <title>Correction to: Identification and distribution of gene clusters required for synthesis of sphingolipid metabolism inhibitors in diverse species of the filamentous fungus Fusarium.</title>
        <authorList>
            <person name="Kim H.S."/>
            <person name="Lohmar J.M."/>
            <person name="Busman M."/>
            <person name="Brown D.W."/>
            <person name="Naumann T.A."/>
            <person name="Divon H.H."/>
            <person name="Lysoe E."/>
            <person name="Uhlig S."/>
            <person name="Proctor R.H."/>
        </authorList>
    </citation>
    <scope>NUCLEOTIDE SEQUENCE</scope>
    <source>
        <strain evidence="3">NRRL 22465</strain>
    </source>
</reference>
<evidence type="ECO:0008006" key="5">
    <source>
        <dbReference type="Google" id="ProtNLM"/>
    </source>
</evidence>
<evidence type="ECO:0000313" key="3">
    <source>
        <dbReference type="EMBL" id="KAF4980044.1"/>
    </source>
</evidence>
<sequence>MQVTSVIFGLLFSASGVIAAPGKPVIVKPVKPTKPTKPTKPQPPTNNIQTISCGSGNAPYCCNNEVDKDGVAAFTCSALSGESATCNSITVCCNNQGNNGGNTAQSCAPFGNSKVIFVDL</sequence>
<evidence type="ECO:0000313" key="4">
    <source>
        <dbReference type="Proteomes" id="UP000635477"/>
    </source>
</evidence>
<comment type="caution">
    <text evidence="3">The sequence shown here is derived from an EMBL/GenBank/DDBJ whole genome shotgun (WGS) entry which is preliminary data.</text>
</comment>
<keyword evidence="2" id="KW-0732">Signal</keyword>
<feature type="region of interest" description="Disordered" evidence="1">
    <location>
        <begin position="29"/>
        <end position="48"/>
    </location>
</feature>
<dbReference type="Proteomes" id="UP000635477">
    <property type="component" value="Unassembled WGS sequence"/>
</dbReference>
<reference evidence="3" key="2">
    <citation type="submission" date="2020-05" db="EMBL/GenBank/DDBJ databases">
        <authorList>
            <person name="Kim H.-S."/>
            <person name="Proctor R.H."/>
            <person name="Brown D.W."/>
        </authorList>
    </citation>
    <scope>NUCLEOTIDE SEQUENCE</scope>
    <source>
        <strain evidence="3">NRRL 22465</strain>
    </source>
</reference>
<accession>A0A8H4UMY2</accession>
<feature type="chain" id="PRO_5034363967" description="Hydrophobin" evidence="2">
    <location>
        <begin position="20"/>
        <end position="120"/>
    </location>
</feature>
<organism evidence="3 4">
    <name type="scientific">Fusarium zealandicum</name>
    <dbReference type="NCBI Taxonomy" id="1053134"/>
    <lineage>
        <taxon>Eukaryota</taxon>
        <taxon>Fungi</taxon>
        <taxon>Dikarya</taxon>
        <taxon>Ascomycota</taxon>
        <taxon>Pezizomycotina</taxon>
        <taxon>Sordariomycetes</taxon>
        <taxon>Hypocreomycetidae</taxon>
        <taxon>Hypocreales</taxon>
        <taxon>Nectriaceae</taxon>
        <taxon>Fusarium</taxon>
        <taxon>Fusarium staphyleae species complex</taxon>
    </lineage>
</organism>
<dbReference type="AlphaFoldDB" id="A0A8H4UMY2"/>
<keyword evidence="4" id="KW-1185">Reference proteome</keyword>